<organism evidence="1 2">
    <name type="scientific">Subtercola boreus</name>
    <dbReference type="NCBI Taxonomy" id="120213"/>
    <lineage>
        <taxon>Bacteria</taxon>
        <taxon>Bacillati</taxon>
        <taxon>Actinomycetota</taxon>
        <taxon>Actinomycetes</taxon>
        <taxon>Micrococcales</taxon>
        <taxon>Microbacteriaceae</taxon>
        <taxon>Subtercola</taxon>
    </lineage>
</organism>
<evidence type="ECO:0000313" key="1">
    <source>
        <dbReference type="EMBL" id="RFA10388.1"/>
    </source>
</evidence>
<name>A0A3E0VLP0_9MICO</name>
<proteinExistence type="predicted"/>
<comment type="caution">
    <text evidence="1">The sequence shown here is derived from an EMBL/GenBank/DDBJ whole genome shotgun (WGS) entry which is preliminary data.</text>
</comment>
<sequence length="89" mass="9774">MGRVSVVQKNEVWLKDASPQQISDAYDNGELDFATGTVRNAAGRPITEPPMADADYAAELGITVEEYGHINSLDVIEKIVAHHEKFGFQ</sequence>
<dbReference type="AlphaFoldDB" id="A0A3E0VLP0"/>
<dbReference type="Proteomes" id="UP000256486">
    <property type="component" value="Unassembled WGS sequence"/>
</dbReference>
<dbReference type="EMBL" id="NBWZ01000001">
    <property type="protein sequence ID" value="RFA10388.1"/>
    <property type="molecule type" value="Genomic_DNA"/>
</dbReference>
<reference evidence="1 2" key="1">
    <citation type="submission" date="2017-04" db="EMBL/GenBank/DDBJ databases">
        <title>Comparative genome analysis of Subtercola boreus.</title>
        <authorList>
            <person name="Cho Y.-J."/>
            <person name="Cho A."/>
            <person name="Kim O.-S."/>
            <person name="Lee J.-I."/>
        </authorList>
    </citation>
    <scope>NUCLEOTIDE SEQUENCE [LARGE SCALE GENOMIC DNA]</scope>
    <source>
        <strain evidence="1 2">K300</strain>
    </source>
</reference>
<gene>
    <name evidence="1" type="ORF">B7R54_15125</name>
</gene>
<keyword evidence="2" id="KW-1185">Reference proteome</keyword>
<accession>A0A3E0VLP0</accession>
<evidence type="ECO:0000313" key="2">
    <source>
        <dbReference type="Proteomes" id="UP000256486"/>
    </source>
</evidence>
<protein>
    <submittedName>
        <fullName evidence="1">Uncharacterized protein</fullName>
    </submittedName>
</protein>